<evidence type="ECO:0000313" key="3">
    <source>
        <dbReference type="Proteomes" id="UP001595637"/>
    </source>
</evidence>
<evidence type="ECO:0000313" key="1">
    <source>
        <dbReference type="EMBL" id="MFC3388449.1"/>
    </source>
</evidence>
<sequence>MQLPHLMDFYNELIIKQDYFECHEIMEEAWKSKSNFTKKDPEVFLILLATGEYHYRRNNSIGAKRSYKRALSLYYENRYDLQAFGMEDALIDLMRARLSRMSTSAFIPASFPLTEPTWAALHASYGNGITIDAFRKKSEKRFIQDPAVVHKHRLRDRSGVIREREAAIKKRKHHE</sequence>
<dbReference type="RefSeq" id="WP_380653943.1">
    <property type="nucleotide sequence ID" value="NZ_JBHRVQ010000001.1"/>
</dbReference>
<gene>
    <name evidence="1" type="ORF">ACFOEO_07695</name>
    <name evidence="2" type="ORF">ACFOEO_14170</name>
</gene>
<dbReference type="Pfam" id="PF03745">
    <property type="entry name" value="DUF309"/>
    <property type="match status" value="1"/>
</dbReference>
<name>A0ABV7NBU6_9STAP</name>
<keyword evidence="3" id="KW-1185">Reference proteome</keyword>
<dbReference type="EMBL" id="JBHRVQ010000006">
    <property type="protein sequence ID" value="MFC3389707.1"/>
    <property type="molecule type" value="Genomic_DNA"/>
</dbReference>
<reference evidence="2" key="3">
    <citation type="submission" date="2024-09" db="EMBL/GenBank/DDBJ databases">
        <authorList>
            <person name="Sun Q."/>
            <person name="Mori K."/>
        </authorList>
    </citation>
    <scope>NUCLEOTIDE SEQUENCE</scope>
    <source>
        <strain evidence="2">CCM 7756</strain>
    </source>
</reference>
<comment type="caution">
    <text evidence="2">The sequence shown here is derived from an EMBL/GenBank/DDBJ whole genome shotgun (WGS) entry which is preliminary data.</text>
</comment>
<reference evidence="3" key="2">
    <citation type="journal article" date="2019" name="Int. J. Syst. Evol. Microbiol.">
        <title>The Global Catalogue of Microorganisms (GCM) 10K type strain sequencing project: providing services to taxonomists for standard genome sequencing and annotation.</title>
        <authorList>
            <consortium name="The Broad Institute Genomics Platform"/>
            <consortium name="The Broad Institute Genome Sequencing Center for Infectious Disease"/>
            <person name="Wu L."/>
            <person name="Ma J."/>
        </authorList>
    </citation>
    <scope>NUCLEOTIDE SEQUENCE [LARGE SCALE GENOMIC DNA]</scope>
    <source>
        <strain evidence="3">CCM 7756</strain>
    </source>
</reference>
<reference evidence="2" key="1">
    <citation type="journal article" date="2014" name="Int. J. Syst. Evol. Microbiol.">
        <title>Complete genome of a new Firmicutes species belonging to the dominant human colonic microbiota ('Ruminococcus bicirculans') reveals two chromosomes and a selective capacity to utilize plant glucans.</title>
        <authorList>
            <consortium name="NISC Comparative Sequencing Program"/>
            <person name="Wegmann U."/>
            <person name="Louis P."/>
            <person name="Goesmann A."/>
            <person name="Henrissat B."/>
            <person name="Duncan S.H."/>
            <person name="Flint H.J."/>
        </authorList>
    </citation>
    <scope>NUCLEOTIDE SEQUENCE</scope>
    <source>
        <strain evidence="2">CCM 7756</strain>
    </source>
</reference>
<proteinExistence type="predicted"/>
<dbReference type="Proteomes" id="UP001595637">
    <property type="component" value="Unassembled WGS sequence"/>
</dbReference>
<dbReference type="EMBL" id="JBHRVQ010000001">
    <property type="protein sequence ID" value="MFC3388449.1"/>
    <property type="molecule type" value="Genomic_DNA"/>
</dbReference>
<dbReference type="SUPFAM" id="SSF140663">
    <property type="entry name" value="TTHA0068-like"/>
    <property type="match status" value="1"/>
</dbReference>
<accession>A0ABV7NBU6</accession>
<organism evidence="2 3">
    <name type="scientific">Salinicoccus sesuvii</name>
    <dbReference type="NCBI Taxonomy" id="868281"/>
    <lineage>
        <taxon>Bacteria</taxon>
        <taxon>Bacillati</taxon>
        <taxon>Bacillota</taxon>
        <taxon>Bacilli</taxon>
        <taxon>Bacillales</taxon>
        <taxon>Staphylococcaceae</taxon>
        <taxon>Salinicoccus</taxon>
    </lineage>
</organism>
<dbReference type="InterPro" id="IPR023203">
    <property type="entry name" value="TTHA0068_sf"/>
</dbReference>
<dbReference type="Gene3D" id="1.10.3450.10">
    <property type="entry name" value="TTHA0068-like"/>
    <property type="match status" value="1"/>
</dbReference>
<dbReference type="InterPro" id="IPR005500">
    <property type="entry name" value="DUF309"/>
</dbReference>
<evidence type="ECO:0000313" key="2">
    <source>
        <dbReference type="EMBL" id="MFC3389707.1"/>
    </source>
</evidence>
<protein>
    <submittedName>
        <fullName evidence="2">DUF309 domain-containing protein</fullName>
    </submittedName>
</protein>